<dbReference type="EMBL" id="BMUT01000007">
    <property type="protein sequence ID" value="GGX87456.1"/>
    <property type="molecule type" value="Genomic_DNA"/>
</dbReference>
<comment type="caution">
    <text evidence="1">The sequence shown here is derived from an EMBL/GenBank/DDBJ whole genome shotgun (WGS) entry which is preliminary data.</text>
</comment>
<proteinExistence type="predicted"/>
<gene>
    <name evidence="1" type="ORF">GCM10010324_36200</name>
</gene>
<dbReference type="Proteomes" id="UP000659223">
    <property type="component" value="Unassembled WGS sequence"/>
</dbReference>
<evidence type="ECO:0000313" key="2">
    <source>
        <dbReference type="Proteomes" id="UP000659223"/>
    </source>
</evidence>
<sequence length="148" mass="15803">MRERHDAVVAGNRQADSCTAIETAAGEVVHEMAGDMADLPGALQSAALLRVADCLLLPGREEHFLEVQRRVWAPGMAAAGGMLAGAVTRLGTHRYLVTTLWSGCAAHERYAARHLPSLHSRAAVGDDLRSVTGHVLPLEPAWRVLPAV</sequence>
<evidence type="ECO:0000313" key="1">
    <source>
        <dbReference type="EMBL" id="GGX87456.1"/>
    </source>
</evidence>
<accession>A0ABQ2YKN0</accession>
<dbReference type="InterPro" id="IPR011008">
    <property type="entry name" value="Dimeric_a/b-barrel"/>
</dbReference>
<name>A0ABQ2YKN0_9ACTN</name>
<dbReference type="SUPFAM" id="SSF54909">
    <property type="entry name" value="Dimeric alpha+beta barrel"/>
    <property type="match status" value="1"/>
</dbReference>
<dbReference type="RefSeq" id="WP_190022725.1">
    <property type="nucleotide sequence ID" value="NZ_BMUT01000007.1"/>
</dbReference>
<organism evidence="1 2">
    <name type="scientific">Streptomyces hiroshimensis</name>
    <dbReference type="NCBI Taxonomy" id="66424"/>
    <lineage>
        <taxon>Bacteria</taxon>
        <taxon>Bacillati</taxon>
        <taxon>Actinomycetota</taxon>
        <taxon>Actinomycetes</taxon>
        <taxon>Kitasatosporales</taxon>
        <taxon>Streptomycetaceae</taxon>
        <taxon>Streptomyces</taxon>
    </lineage>
</organism>
<evidence type="ECO:0008006" key="3">
    <source>
        <dbReference type="Google" id="ProtNLM"/>
    </source>
</evidence>
<reference evidence="2" key="1">
    <citation type="journal article" date="2019" name="Int. J. Syst. Evol. Microbiol.">
        <title>The Global Catalogue of Microorganisms (GCM) 10K type strain sequencing project: providing services to taxonomists for standard genome sequencing and annotation.</title>
        <authorList>
            <consortium name="The Broad Institute Genomics Platform"/>
            <consortium name="The Broad Institute Genome Sequencing Center for Infectious Disease"/>
            <person name="Wu L."/>
            <person name="Ma J."/>
        </authorList>
    </citation>
    <scope>NUCLEOTIDE SEQUENCE [LARGE SCALE GENOMIC DNA]</scope>
    <source>
        <strain evidence="2">JCM 4586</strain>
    </source>
</reference>
<protein>
    <recommendedName>
        <fullName evidence="3">Antibiotic biosynthesis monooxygenase</fullName>
    </recommendedName>
</protein>
<keyword evidence="2" id="KW-1185">Reference proteome</keyword>